<dbReference type="PANTHER" id="PTHR43099:SF2">
    <property type="entry name" value="UPF0053 PROTEIN YRKA"/>
    <property type="match status" value="1"/>
</dbReference>
<dbReference type="PROSITE" id="PS51846">
    <property type="entry name" value="CNNM"/>
    <property type="match status" value="1"/>
</dbReference>
<reference evidence="13 14" key="1">
    <citation type="journal article" date="2011" name="J. Bacteriol.">
        <title>Genome sequence of Haloplasma contractile, an unusual contractile bacterium from a deep-sea anoxic brine lake.</title>
        <authorList>
            <person name="Antunes A."/>
            <person name="Alam I."/>
            <person name="El Dorry H."/>
            <person name="Siam R."/>
            <person name="Robertson A."/>
            <person name="Bajic V.B."/>
            <person name="Stingl U."/>
        </authorList>
    </citation>
    <scope>NUCLEOTIDE SEQUENCE [LARGE SCALE GENOMIC DNA]</scope>
    <source>
        <strain evidence="13 14">SSD-17B</strain>
    </source>
</reference>
<dbReference type="FunFam" id="3.10.580.10:FF:000002">
    <property type="entry name" value="Magnesium/cobalt efflux protein CorC"/>
    <property type="match status" value="1"/>
</dbReference>
<dbReference type="InterPro" id="IPR046342">
    <property type="entry name" value="CBS_dom_sf"/>
</dbReference>
<evidence type="ECO:0000313" key="14">
    <source>
        <dbReference type="Proteomes" id="UP000005707"/>
    </source>
</evidence>
<evidence type="ECO:0000256" key="5">
    <source>
        <dbReference type="ARBA" id="ARBA00022989"/>
    </source>
</evidence>
<dbReference type="Pfam" id="PF00571">
    <property type="entry name" value="CBS"/>
    <property type="match status" value="2"/>
</dbReference>
<dbReference type="STRING" id="1033810.HLPCO_003096"/>
<evidence type="ECO:0000256" key="6">
    <source>
        <dbReference type="ARBA" id="ARBA00023122"/>
    </source>
</evidence>
<dbReference type="OrthoDB" id="9798188at2"/>
<dbReference type="CDD" id="cd04590">
    <property type="entry name" value="CBS_pair_CorC_HlyC_assoc"/>
    <property type="match status" value="1"/>
</dbReference>
<dbReference type="FunCoup" id="F7PWB8">
    <property type="interactions" value="512"/>
</dbReference>
<feature type="transmembrane region" description="Helical" evidence="10">
    <location>
        <begin position="12"/>
        <end position="35"/>
    </location>
</feature>
<dbReference type="PROSITE" id="PS51371">
    <property type="entry name" value="CBS"/>
    <property type="match status" value="2"/>
</dbReference>
<dbReference type="Gene3D" id="3.10.580.10">
    <property type="entry name" value="CBS-domain"/>
    <property type="match status" value="1"/>
</dbReference>
<dbReference type="EC" id="3.4.21.92" evidence="13"/>
<evidence type="ECO:0000256" key="9">
    <source>
        <dbReference type="PROSITE-ProRule" id="PRU01193"/>
    </source>
</evidence>
<feature type="domain" description="CBS" evidence="11">
    <location>
        <begin position="288"/>
        <end position="345"/>
    </location>
</feature>
<dbReference type="InterPro" id="IPR000644">
    <property type="entry name" value="CBS_dom"/>
</dbReference>
<dbReference type="InterPro" id="IPR002550">
    <property type="entry name" value="CNNM"/>
</dbReference>
<feature type="transmembrane region" description="Helical" evidence="10">
    <location>
        <begin position="104"/>
        <end position="125"/>
    </location>
</feature>
<evidence type="ECO:0000256" key="1">
    <source>
        <dbReference type="ARBA" id="ARBA00004651"/>
    </source>
</evidence>
<dbReference type="InParanoid" id="F7PWB8"/>
<evidence type="ECO:0000256" key="8">
    <source>
        <dbReference type="PROSITE-ProRule" id="PRU00703"/>
    </source>
</evidence>
<keyword evidence="7 9" id="KW-0472">Membrane</keyword>
<accession>F7PWB8</accession>
<keyword evidence="3 9" id="KW-0812">Transmembrane</keyword>
<sequence length="354" mass="40005">MDVLKSIVPQLILIGILTSINGFLAATEMALVSLDKNRIIALARKGEKKAKRLEKLVANPSNFLSTIQVGITFAGFFSSAYAATGISDELSVFLNELNIPNSKQYAVIIITLILSYLTLVFGELVPKRIALKSPRTVAMIAVIPMVLLSKITYPFVKLLSFSTNTVVRLIGFKPKDTDEKISEEEIRVLVDIGYKHGAVNTTEKELIEGVFEFNDKVAKEIMTDRKDVFEIEEKADLNELMNQMTLVKFSRIPVYRNHKRNIVGVLYVKDLLRVAHDVGFINIDISKIMREPYVVQENERIDLLFKKIVKSKKHMAILKNNKGDYTGIVTLEDVLEELVGEIYDEHDDTERDLL</sequence>
<reference evidence="13 14" key="2">
    <citation type="journal article" date="2013" name="PLoS ONE">
        <title>INDIGO - INtegrated Data Warehouse of MIcrobial GenOmes with Examples from the Red Sea Extremophiles.</title>
        <authorList>
            <person name="Alam I."/>
            <person name="Antunes A."/>
            <person name="Kamau A.A."/>
            <person name="Ba Alawi W."/>
            <person name="Kalkatawi M."/>
            <person name="Stingl U."/>
            <person name="Bajic V.B."/>
        </authorList>
    </citation>
    <scope>NUCLEOTIDE SEQUENCE [LARGE SCALE GENOMIC DNA]</scope>
    <source>
        <strain evidence="13 14">SSD-17B</strain>
    </source>
</reference>
<feature type="transmembrane region" description="Helical" evidence="10">
    <location>
        <begin position="137"/>
        <end position="156"/>
    </location>
</feature>
<gene>
    <name evidence="13" type="ORF">HLPCO_003096</name>
</gene>
<keyword evidence="13" id="KW-0378">Hydrolase</keyword>
<evidence type="ECO:0000256" key="4">
    <source>
        <dbReference type="ARBA" id="ARBA00022737"/>
    </source>
</evidence>
<organism evidence="13 14">
    <name type="scientific">Haloplasma contractile SSD-17B</name>
    <dbReference type="NCBI Taxonomy" id="1033810"/>
    <lineage>
        <taxon>Bacteria</taxon>
        <taxon>Bacillati</taxon>
        <taxon>Mycoplasmatota</taxon>
        <taxon>Mollicutes</taxon>
        <taxon>Haloplasmatales</taxon>
        <taxon>Haloplasmataceae</taxon>
        <taxon>Haloplasma</taxon>
    </lineage>
</organism>
<evidence type="ECO:0000256" key="10">
    <source>
        <dbReference type="SAM" id="Phobius"/>
    </source>
</evidence>
<protein>
    <submittedName>
        <fullName evidence="13">ATP-dependent Clp protease protease subunit protein</fullName>
        <ecNumber evidence="13">3.4.21.92</ecNumber>
    </submittedName>
</protein>
<keyword evidence="5 9" id="KW-1133">Transmembrane helix</keyword>
<evidence type="ECO:0000256" key="3">
    <source>
        <dbReference type="ARBA" id="ARBA00022692"/>
    </source>
</evidence>
<dbReference type="GO" id="GO:0004252">
    <property type="term" value="F:serine-type endopeptidase activity"/>
    <property type="evidence" value="ECO:0007669"/>
    <property type="project" value="UniProtKB-EC"/>
</dbReference>
<keyword evidence="13" id="KW-0645">Protease</keyword>
<evidence type="ECO:0000259" key="11">
    <source>
        <dbReference type="PROSITE" id="PS51371"/>
    </source>
</evidence>
<evidence type="ECO:0000259" key="12">
    <source>
        <dbReference type="PROSITE" id="PS51846"/>
    </source>
</evidence>
<feature type="domain" description="CNNM transmembrane" evidence="12">
    <location>
        <begin position="3"/>
        <end position="203"/>
    </location>
</feature>
<dbReference type="PANTHER" id="PTHR43099">
    <property type="entry name" value="UPF0053 PROTEIN YRKA"/>
    <property type="match status" value="1"/>
</dbReference>
<dbReference type="Proteomes" id="UP000005707">
    <property type="component" value="Unassembled WGS sequence"/>
</dbReference>
<dbReference type="SUPFAM" id="SSF54631">
    <property type="entry name" value="CBS-domain pair"/>
    <property type="match status" value="1"/>
</dbReference>
<comment type="caution">
    <text evidence="13">The sequence shown here is derived from an EMBL/GenBank/DDBJ whole genome shotgun (WGS) entry which is preliminary data.</text>
</comment>
<name>F7PWB8_9MOLU</name>
<evidence type="ECO:0000313" key="13">
    <source>
        <dbReference type="EMBL" id="ERJ10897.1"/>
    </source>
</evidence>
<comment type="subcellular location">
    <subcellularLocation>
        <location evidence="1">Cell membrane</location>
        <topology evidence="1">Multi-pass membrane protein</topology>
    </subcellularLocation>
</comment>
<dbReference type="EMBL" id="AFNU02000024">
    <property type="protein sequence ID" value="ERJ10897.1"/>
    <property type="molecule type" value="Genomic_DNA"/>
</dbReference>
<keyword evidence="2" id="KW-1003">Cell membrane</keyword>
<feature type="domain" description="CBS" evidence="11">
    <location>
        <begin position="222"/>
        <end position="285"/>
    </location>
</feature>
<dbReference type="InterPro" id="IPR051676">
    <property type="entry name" value="UPF0053_domain"/>
</dbReference>
<proteinExistence type="predicted"/>
<keyword evidence="4" id="KW-0677">Repeat</keyword>
<keyword evidence="6 8" id="KW-0129">CBS domain</keyword>
<keyword evidence="14" id="KW-1185">Reference proteome</keyword>
<dbReference type="eggNOG" id="COG1253">
    <property type="taxonomic scope" value="Bacteria"/>
</dbReference>
<dbReference type="InterPro" id="IPR044751">
    <property type="entry name" value="Ion_transp-like_CBS"/>
</dbReference>
<evidence type="ECO:0000256" key="7">
    <source>
        <dbReference type="ARBA" id="ARBA00023136"/>
    </source>
</evidence>
<dbReference type="Pfam" id="PF01595">
    <property type="entry name" value="CNNM"/>
    <property type="match status" value="1"/>
</dbReference>
<dbReference type="GO" id="GO:0006508">
    <property type="term" value="P:proteolysis"/>
    <property type="evidence" value="ECO:0007669"/>
    <property type="project" value="UniProtKB-KW"/>
</dbReference>
<dbReference type="AlphaFoldDB" id="F7PWB8"/>
<feature type="transmembrane region" description="Helical" evidence="10">
    <location>
        <begin position="56"/>
        <end position="84"/>
    </location>
</feature>
<evidence type="ECO:0000256" key="2">
    <source>
        <dbReference type="ARBA" id="ARBA00022475"/>
    </source>
</evidence>
<dbReference type="GO" id="GO:0005886">
    <property type="term" value="C:plasma membrane"/>
    <property type="evidence" value="ECO:0007669"/>
    <property type="project" value="UniProtKB-SubCell"/>
</dbReference>
<dbReference type="RefSeq" id="WP_008824715.1">
    <property type="nucleotide sequence ID" value="NZ_AFNU02000024.1"/>
</dbReference>